<evidence type="ECO:0000313" key="2">
    <source>
        <dbReference type="EMBL" id="MPL84264.1"/>
    </source>
</evidence>
<sequence>MSKLITIRTFGNSIDSEMVRSYLESLGVKCYIKDEFINRAYVPNVAGGVKLQVEEENLETAITLLKDGGYLTDKDLEPSPEYKFIEKILAKFRK</sequence>
<dbReference type="SUPFAM" id="SSF54913">
    <property type="entry name" value="GlnB-like"/>
    <property type="match status" value="1"/>
</dbReference>
<reference evidence="2" key="1">
    <citation type="submission" date="2019-08" db="EMBL/GenBank/DDBJ databases">
        <authorList>
            <person name="Kucharzyk K."/>
            <person name="Murdoch R.W."/>
            <person name="Higgins S."/>
            <person name="Loffler F."/>
        </authorList>
    </citation>
    <scope>NUCLEOTIDE SEQUENCE</scope>
</reference>
<accession>A0A644UZ85</accession>
<dbReference type="InterPro" id="IPR011322">
    <property type="entry name" value="N-reg_PII-like_a/b"/>
</dbReference>
<gene>
    <name evidence="2" type="ORF">SDC9_30228</name>
</gene>
<organism evidence="2">
    <name type="scientific">bioreactor metagenome</name>
    <dbReference type="NCBI Taxonomy" id="1076179"/>
    <lineage>
        <taxon>unclassified sequences</taxon>
        <taxon>metagenomes</taxon>
        <taxon>ecological metagenomes</taxon>
    </lineage>
</organism>
<dbReference type="InterPro" id="IPR018551">
    <property type="entry name" value="DUF2007"/>
</dbReference>
<evidence type="ECO:0000259" key="1">
    <source>
        <dbReference type="Pfam" id="PF09413"/>
    </source>
</evidence>
<dbReference type="Pfam" id="PF09413">
    <property type="entry name" value="DUF2007"/>
    <property type="match status" value="1"/>
</dbReference>
<feature type="domain" description="DUF2007" evidence="1">
    <location>
        <begin position="5"/>
        <end position="67"/>
    </location>
</feature>
<dbReference type="Gene3D" id="3.30.70.790">
    <property type="entry name" value="UreE, C-terminal domain"/>
    <property type="match status" value="1"/>
</dbReference>
<dbReference type="EMBL" id="VSSQ01000187">
    <property type="protein sequence ID" value="MPL84264.1"/>
    <property type="molecule type" value="Genomic_DNA"/>
</dbReference>
<dbReference type="AlphaFoldDB" id="A0A644UZ85"/>
<name>A0A644UZ85_9ZZZZ</name>
<protein>
    <recommendedName>
        <fullName evidence="1">DUF2007 domain-containing protein</fullName>
    </recommendedName>
</protein>
<comment type="caution">
    <text evidence="2">The sequence shown here is derived from an EMBL/GenBank/DDBJ whole genome shotgun (WGS) entry which is preliminary data.</text>
</comment>
<proteinExistence type="predicted"/>